<dbReference type="Pfam" id="PF17181">
    <property type="entry name" value="EPF"/>
    <property type="match status" value="1"/>
</dbReference>
<comment type="function">
    <text evidence="7">Controls stomatal patterning.</text>
</comment>
<organism evidence="8 9">
    <name type="scientific">Corchorus olitorius</name>
    <dbReference type="NCBI Taxonomy" id="93759"/>
    <lineage>
        <taxon>Eukaryota</taxon>
        <taxon>Viridiplantae</taxon>
        <taxon>Streptophyta</taxon>
        <taxon>Embryophyta</taxon>
        <taxon>Tracheophyta</taxon>
        <taxon>Spermatophyta</taxon>
        <taxon>Magnoliopsida</taxon>
        <taxon>eudicotyledons</taxon>
        <taxon>Gunneridae</taxon>
        <taxon>Pentapetalae</taxon>
        <taxon>rosids</taxon>
        <taxon>malvids</taxon>
        <taxon>Malvales</taxon>
        <taxon>Malvaceae</taxon>
        <taxon>Grewioideae</taxon>
        <taxon>Apeibeae</taxon>
        <taxon>Corchorus</taxon>
    </lineage>
</organism>
<evidence type="ECO:0000256" key="2">
    <source>
        <dbReference type="ARBA" id="ARBA00008127"/>
    </source>
</evidence>
<dbReference type="Proteomes" id="UP000187203">
    <property type="component" value="Unassembled WGS sequence"/>
</dbReference>
<dbReference type="GO" id="GO:0005576">
    <property type="term" value="C:extracellular region"/>
    <property type="evidence" value="ECO:0007669"/>
    <property type="project" value="UniProtKB-SubCell"/>
</dbReference>
<keyword evidence="6" id="KW-1015">Disulfide bond</keyword>
<dbReference type="PANTHER" id="PTHR33109:SF60">
    <property type="entry name" value="EPIDERMAL PATTERNING FACTOR-LIKE PROTEIN 8"/>
    <property type="match status" value="1"/>
</dbReference>
<evidence type="ECO:0000313" key="9">
    <source>
        <dbReference type="Proteomes" id="UP000187203"/>
    </source>
</evidence>
<keyword evidence="9" id="KW-1185">Reference proteome</keyword>
<sequence>MAASSFYHQYKLRIAATLICFLAFLPSKPGGLGTLMNEREKLQVGSRPPVCLNKCSSCRPCMATLVIQPPLQKRYTKSSHEEGDYYYLLSWKCKCGNKLYRP</sequence>
<evidence type="ECO:0000256" key="1">
    <source>
        <dbReference type="ARBA" id="ARBA00004613"/>
    </source>
</evidence>
<protein>
    <recommendedName>
        <fullName evidence="7">Epidermal patterning factor-like protein</fullName>
    </recommendedName>
</protein>
<comment type="caution">
    <text evidence="8">The sequence shown here is derived from an EMBL/GenBank/DDBJ whole genome shotgun (WGS) entry which is preliminary data.</text>
</comment>
<accession>A0A1R3J7M1</accession>
<gene>
    <name evidence="8" type="ORF">COLO4_18855</name>
</gene>
<comment type="similarity">
    <text evidence="2 7">Belongs to the plant cysteine rich small secretory peptide family. Epidermal patterning factor subfamily.</text>
</comment>
<dbReference type="OrthoDB" id="1874659at2759"/>
<dbReference type="AlphaFoldDB" id="A0A1R3J7M1"/>
<evidence type="ECO:0000256" key="4">
    <source>
        <dbReference type="ARBA" id="ARBA00022525"/>
    </source>
</evidence>
<comment type="subcellular location">
    <subcellularLocation>
        <location evidence="1 7">Secreted</location>
    </subcellularLocation>
</comment>
<reference evidence="9" key="1">
    <citation type="submission" date="2013-09" db="EMBL/GenBank/DDBJ databases">
        <title>Corchorus olitorius genome sequencing.</title>
        <authorList>
            <person name="Alam M."/>
            <person name="Haque M.S."/>
            <person name="Islam M.S."/>
            <person name="Emdad E.M."/>
            <person name="Islam M.M."/>
            <person name="Ahmed B."/>
            <person name="Halim A."/>
            <person name="Hossen Q.M.M."/>
            <person name="Hossain M.Z."/>
            <person name="Ahmed R."/>
            <person name="Khan M.M."/>
            <person name="Islam R."/>
            <person name="Rashid M.M."/>
            <person name="Khan S.A."/>
            <person name="Rahman M.S."/>
            <person name="Alam M."/>
            <person name="Yahiya A.S."/>
            <person name="Khan M.S."/>
            <person name="Azam M.S."/>
            <person name="Haque T."/>
            <person name="Lashkar M.Z.H."/>
            <person name="Akhand A.I."/>
            <person name="Morshed G."/>
            <person name="Roy S."/>
            <person name="Uddin K.S."/>
            <person name="Rabeya T."/>
            <person name="Hossain A.S."/>
            <person name="Chowdhury A."/>
            <person name="Snigdha A.R."/>
            <person name="Mortoza M.S."/>
            <person name="Matin S.A."/>
            <person name="Hoque S.M.E."/>
            <person name="Islam M.K."/>
            <person name="Roy D.K."/>
            <person name="Haider R."/>
            <person name="Moosa M.M."/>
            <person name="Elias S.M."/>
            <person name="Hasan A.M."/>
            <person name="Jahan S."/>
            <person name="Shafiuddin M."/>
            <person name="Mahmood N."/>
            <person name="Shommy N.S."/>
        </authorList>
    </citation>
    <scope>NUCLEOTIDE SEQUENCE [LARGE SCALE GENOMIC DNA]</scope>
    <source>
        <strain evidence="9">cv. O-4</strain>
    </source>
</reference>
<dbReference type="STRING" id="93759.A0A1R3J7M1"/>
<keyword evidence="5" id="KW-0732">Signal</keyword>
<keyword evidence="3 7" id="KW-0217">Developmental protein</keyword>
<dbReference type="GO" id="GO:0010052">
    <property type="term" value="P:guard cell differentiation"/>
    <property type="evidence" value="ECO:0007669"/>
    <property type="project" value="UniProtKB-UniRule"/>
</dbReference>
<name>A0A1R3J7M1_9ROSI</name>
<evidence type="ECO:0000256" key="7">
    <source>
        <dbReference type="RuleBase" id="RU367102"/>
    </source>
</evidence>
<dbReference type="EMBL" id="AWUE01016511">
    <property type="protein sequence ID" value="OMO90831.1"/>
    <property type="molecule type" value="Genomic_DNA"/>
</dbReference>
<dbReference type="InterPro" id="IPR039455">
    <property type="entry name" value="EPFL"/>
</dbReference>
<evidence type="ECO:0000256" key="5">
    <source>
        <dbReference type="ARBA" id="ARBA00022729"/>
    </source>
</evidence>
<proteinExistence type="inferred from homology"/>
<evidence type="ECO:0000313" key="8">
    <source>
        <dbReference type="EMBL" id="OMO90831.1"/>
    </source>
</evidence>
<evidence type="ECO:0000256" key="3">
    <source>
        <dbReference type="ARBA" id="ARBA00022473"/>
    </source>
</evidence>
<keyword evidence="4 7" id="KW-0964">Secreted</keyword>
<evidence type="ECO:0000256" key="6">
    <source>
        <dbReference type="ARBA" id="ARBA00023157"/>
    </source>
</evidence>
<dbReference type="PANTHER" id="PTHR33109">
    <property type="entry name" value="EPIDERMAL PATTERNING FACTOR-LIKE PROTEIN 4"/>
    <property type="match status" value="1"/>
</dbReference>